<gene>
    <name evidence="2" type="ORF">FAZ19_10490</name>
</gene>
<dbReference type="Proteomes" id="UP000309872">
    <property type="component" value="Unassembled WGS sequence"/>
</dbReference>
<feature type="chain" id="PRO_5020964414" description="Bacterial surface antigen (D15) domain-containing protein" evidence="1">
    <location>
        <begin position="24"/>
        <end position="431"/>
    </location>
</feature>
<sequence length="431" mass="49160">MRCMRYLSTFLLLYFACLQNSFAQVVSIQDSSIVLRDTSQFVDSRLYDVVDLFQDLNPFRKADTTSTQKTRSGISYLPNINYNPSIGFQIGLKAVGGVYLGDKKTTSMSIFATSANYTTRGIFYAYLAHDTYTKDNRWNLKGNLVGAKLVGLDYGLGMGVPLENPEVDEAIMNNPERDRYVNHYNVYGFSERLYKQLLPGMFVGGGVFFELKRQVRTSSEFNTSPNVIYSGWNNFNATQNNNNGLMFNLQYLTRDNPNSAYTGIYTDVVLRMNQIWMGSQKNAYQLQTDVRKYWQLSERRPNHVLAFWNYGSYNIGGSLFYLDLPGTGKDPYARSGRGYTNGYFKGISFFYSEIEYRFPILKNQFLSGVFFANVQTANDQMGTKLFQQWQPAGGGGLRVLFNKMTRTNLCIDYAFGKFGQRGLFLGLNEAF</sequence>
<evidence type="ECO:0008006" key="4">
    <source>
        <dbReference type="Google" id="ProtNLM"/>
    </source>
</evidence>
<dbReference type="AlphaFoldDB" id="A0A4U0H354"/>
<accession>A0A4U0H354</accession>
<name>A0A4U0H354_9SPHI</name>
<evidence type="ECO:0000313" key="3">
    <source>
        <dbReference type="Proteomes" id="UP000309872"/>
    </source>
</evidence>
<evidence type="ECO:0000313" key="2">
    <source>
        <dbReference type="EMBL" id="TJY66060.1"/>
    </source>
</evidence>
<keyword evidence="3" id="KW-1185">Reference proteome</keyword>
<organism evidence="2 3">
    <name type="scientific">Sphingobacterium alkalisoli</name>
    <dbReference type="NCBI Taxonomy" id="1874115"/>
    <lineage>
        <taxon>Bacteria</taxon>
        <taxon>Pseudomonadati</taxon>
        <taxon>Bacteroidota</taxon>
        <taxon>Sphingobacteriia</taxon>
        <taxon>Sphingobacteriales</taxon>
        <taxon>Sphingobacteriaceae</taxon>
        <taxon>Sphingobacterium</taxon>
    </lineage>
</organism>
<feature type="signal peptide" evidence="1">
    <location>
        <begin position="1"/>
        <end position="23"/>
    </location>
</feature>
<comment type="caution">
    <text evidence="2">The sequence shown here is derived from an EMBL/GenBank/DDBJ whole genome shotgun (WGS) entry which is preliminary data.</text>
</comment>
<dbReference type="Gene3D" id="2.40.160.50">
    <property type="entry name" value="membrane protein fhac: a member of the omp85/tpsb transporter family"/>
    <property type="match status" value="1"/>
</dbReference>
<protein>
    <recommendedName>
        <fullName evidence="4">Bacterial surface antigen (D15) domain-containing protein</fullName>
    </recommendedName>
</protein>
<keyword evidence="1" id="KW-0732">Signal</keyword>
<dbReference type="EMBL" id="SUKA01000003">
    <property type="protein sequence ID" value="TJY66060.1"/>
    <property type="molecule type" value="Genomic_DNA"/>
</dbReference>
<proteinExistence type="predicted"/>
<dbReference type="OrthoDB" id="621220at2"/>
<reference evidence="2 3" key="1">
    <citation type="submission" date="2019-04" db="EMBL/GenBank/DDBJ databases">
        <title>Sphingobacterium olei sp. nov., isolated from oil-contaminated soil.</title>
        <authorList>
            <person name="Liu B."/>
        </authorList>
    </citation>
    <scope>NUCLEOTIDE SEQUENCE [LARGE SCALE GENOMIC DNA]</scope>
    <source>
        <strain evidence="2 3">Y3L14</strain>
    </source>
</reference>
<evidence type="ECO:0000256" key="1">
    <source>
        <dbReference type="SAM" id="SignalP"/>
    </source>
</evidence>